<dbReference type="InterPro" id="IPR037171">
    <property type="entry name" value="NagB/RpiA_transferase-like"/>
</dbReference>
<dbReference type="SMART" id="SM00420">
    <property type="entry name" value="HTH_DEOR"/>
    <property type="match status" value="1"/>
</dbReference>
<dbReference type="PRINTS" id="PR00037">
    <property type="entry name" value="HTHLACR"/>
</dbReference>
<evidence type="ECO:0000313" key="6">
    <source>
        <dbReference type="Proteomes" id="UP000611500"/>
    </source>
</evidence>
<dbReference type="Proteomes" id="UP000611500">
    <property type="component" value="Unassembled WGS sequence"/>
</dbReference>
<dbReference type="GO" id="GO:0003700">
    <property type="term" value="F:DNA-binding transcription factor activity"/>
    <property type="evidence" value="ECO:0007669"/>
    <property type="project" value="InterPro"/>
</dbReference>
<protein>
    <submittedName>
        <fullName evidence="5">DeoR/GlpR family transcriptional regulator</fullName>
    </submittedName>
</protein>
<name>A0A8J3MFK5_9RHOB</name>
<dbReference type="SUPFAM" id="SSF100950">
    <property type="entry name" value="NagB/RpiA/CoA transferase-like"/>
    <property type="match status" value="1"/>
</dbReference>
<dbReference type="RefSeq" id="WP_229861853.1">
    <property type="nucleotide sequence ID" value="NZ_BNAP01000040.1"/>
</dbReference>
<organism evidence="5 6">
    <name type="scientific">Pseudodonghicola xiamenensis</name>
    <dbReference type="NCBI Taxonomy" id="337702"/>
    <lineage>
        <taxon>Bacteria</taxon>
        <taxon>Pseudomonadati</taxon>
        <taxon>Pseudomonadota</taxon>
        <taxon>Alphaproteobacteria</taxon>
        <taxon>Rhodobacterales</taxon>
        <taxon>Paracoccaceae</taxon>
        <taxon>Pseudodonghicola</taxon>
    </lineage>
</organism>
<dbReference type="InterPro" id="IPR036388">
    <property type="entry name" value="WH-like_DNA-bd_sf"/>
</dbReference>
<dbReference type="Gene3D" id="1.10.10.10">
    <property type="entry name" value="Winged helix-like DNA-binding domain superfamily/Winged helix DNA-binding domain"/>
    <property type="match status" value="1"/>
</dbReference>
<gene>
    <name evidence="5" type="primary">glpR</name>
    <name evidence="5" type="ORF">GCM10010961_42240</name>
</gene>
<dbReference type="InterPro" id="IPR001034">
    <property type="entry name" value="DeoR_HTH"/>
</dbReference>
<dbReference type="SUPFAM" id="SSF46785">
    <property type="entry name" value="Winged helix' DNA-binding domain"/>
    <property type="match status" value="1"/>
</dbReference>
<evidence type="ECO:0000259" key="4">
    <source>
        <dbReference type="PROSITE" id="PS51000"/>
    </source>
</evidence>
<dbReference type="EMBL" id="BNAP01000040">
    <property type="protein sequence ID" value="GHH04039.1"/>
    <property type="molecule type" value="Genomic_DNA"/>
</dbReference>
<comment type="caution">
    <text evidence="5">The sequence shown here is derived from an EMBL/GenBank/DDBJ whole genome shotgun (WGS) entry which is preliminary data.</text>
</comment>
<dbReference type="PANTHER" id="PTHR30363">
    <property type="entry name" value="HTH-TYPE TRANSCRIPTIONAL REGULATOR SRLR-RELATED"/>
    <property type="match status" value="1"/>
</dbReference>
<keyword evidence="2" id="KW-0805">Transcription regulation</keyword>
<evidence type="ECO:0000256" key="3">
    <source>
        <dbReference type="ARBA" id="ARBA00023163"/>
    </source>
</evidence>
<keyword evidence="1" id="KW-0678">Repressor</keyword>
<dbReference type="SMART" id="SM01134">
    <property type="entry name" value="DeoRC"/>
    <property type="match status" value="1"/>
</dbReference>
<proteinExistence type="predicted"/>
<dbReference type="InterPro" id="IPR050313">
    <property type="entry name" value="Carb_Metab_HTH_regulators"/>
</dbReference>
<evidence type="ECO:0000313" key="5">
    <source>
        <dbReference type="EMBL" id="GHH04039.1"/>
    </source>
</evidence>
<evidence type="ECO:0000256" key="1">
    <source>
        <dbReference type="ARBA" id="ARBA00022491"/>
    </source>
</evidence>
<feature type="domain" description="HTH deoR-type" evidence="4">
    <location>
        <begin position="1"/>
        <end position="55"/>
    </location>
</feature>
<dbReference type="Pfam" id="PF08220">
    <property type="entry name" value="HTH_DeoR"/>
    <property type="match status" value="1"/>
</dbReference>
<dbReference type="Gene3D" id="3.30.750.70">
    <property type="entry name" value="4-hydroxybutyrate coenzyme like domains"/>
    <property type="match status" value="1"/>
</dbReference>
<sequence>MDRKQHIMEAARRNGQVMVEGLAEDLGVSTHTIRRDINQLCEESKLRRLRGGAVYLEEHVNLPYQARAVLNFDAKTAIAQRVAELIPDGTTIFISIGTTPAIVAAALAQKQSLTIITNNLNAALALSENQTNRIILPGGELRLPDRDILGRAAVDIFSNYRADFAIYGVGGIDVDGSLLDFNVAEVQMREQMRINARRSILVADRTKFGRRTVAVGGTFNEADIAVIDGHPAPSFEPLLDSYPGQLILAMEETDA</sequence>
<dbReference type="AlphaFoldDB" id="A0A8J3MFK5"/>
<evidence type="ECO:0000256" key="2">
    <source>
        <dbReference type="ARBA" id="ARBA00023015"/>
    </source>
</evidence>
<dbReference type="Pfam" id="PF00455">
    <property type="entry name" value="DeoRC"/>
    <property type="match status" value="1"/>
</dbReference>
<reference evidence="5" key="2">
    <citation type="submission" date="2020-09" db="EMBL/GenBank/DDBJ databases">
        <authorList>
            <person name="Sun Q."/>
            <person name="Zhou Y."/>
        </authorList>
    </citation>
    <scope>NUCLEOTIDE SEQUENCE</scope>
    <source>
        <strain evidence="5">CGMCC 1.7081</strain>
    </source>
</reference>
<dbReference type="PROSITE" id="PS51000">
    <property type="entry name" value="HTH_DEOR_2"/>
    <property type="match status" value="1"/>
</dbReference>
<dbReference type="InterPro" id="IPR036390">
    <property type="entry name" value="WH_DNA-bd_sf"/>
</dbReference>
<accession>A0A8J3MFK5</accession>
<keyword evidence="3" id="KW-0804">Transcription</keyword>
<keyword evidence="6" id="KW-1185">Reference proteome</keyword>
<reference evidence="5" key="1">
    <citation type="journal article" date="2014" name="Int. J. Syst. Evol. Microbiol.">
        <title>Complete genome sequence of Corynebacterium casei LMG S-19264T (=DSM 44701T), isolated from a smear-ripened cheese.</title>
        <authorList>
            <consortium name="US DOE Joint Genome Institute (JGI-PGF)"/>
            <person name="Walter F."/>
            <person name="Albersmeier A."/>
            <person name="Kalinowski J."/>
            <person name="Ruckert C."/>
        </authorList>
    </citation>
    <scope>NUCLEOTIDE SEQUENCE</scope>
    <source>
        <strain evidence="5">CGMCC 1.7081</strain>
    </source>
</reference>
<dbReference type="PANTHER" id="PTHR30363:SF4">
    <property type="entry name" value="GLYCEROL-3-PHOSPHATE REGULON REPRESSOR"/>
    <property type="match status" value="1"/>
</dbReference>
<dbReference type="InterPro" id="IPR014036">
    <property type="entry name" value="DeoR-like_C"/>
</dbReference>